<organism evidence="2">
    <name type="scientific">Rhizophora mucronata</name>
    <name type="common">Asiatic mangrove</name>
    <dbReference type="NCBI Taxonomy" id="61149"/>
    <lineage>
        <taxon>Eukaryota</taxon>
        <taxon>Viridiplantae</taxon>
        <taxon>Streptophyta</taxon>
        <taxon>Embryophyta</taxon>
        <taxon>Tracheophyta</taxon>
        <taxon>Spermatophyta</taxon>
        <taxon>Magnoliopsida</taxon>
        <taxon>eudicotyledons</taxon>
        <taxon>Gunneridae</taxon>
        <taxon>Pentapetalae</taxon>
        <taxon>rosids</taxon>
        <taxon>fabids</taxon>
        <taxon>Malpighiales</taxon>
        <taxon>Rhizophoraceae</taxon>
        <taxon>Rhizophora</taxon>
    </lineage>
</organism>
<sequence>MDKDIIVILNGLVVFGIVRTALAGVSLNPFDFWGYFEGD</sequence>
<accession>A0A2P2QWD8</accession>
<dbReference type="EMBL" id="GGEC01090835">
    <property type="protein sequence ID" value="MBX71319.1"/>
    <property type="molecule type" value="Transcribed_RNA"/>
</dbReference>
<reference evidence="2" key="1">
    <citation type="submission" date="2018-02" db="EMBL/GenBank/DDBJ databases">
        <title>Rhizophora mucronata_Transcriptome.</title>
        <authorList>
            <person name="Meera S.P."/>
            <person name="Sreeshan A."/>
            <person name="Augustine A."/>
        </authorList>
    </citation>
    <scope>NUCLEOTIDE SEQUENCE</scope>
    <source>
        <tissue evidence="2">Leaf</tissue>
    </source>
</reference>
<keyword evidence="1" id="KW-1133">Transmembrane helix</keyword>
<feature type="transmembrane region" description="Helical" evidence="1">
    <location>
        <begin position="7"/>
        <end position="27"/>
    </location>
</feature>
<evidence type="ECO:0000313" key="2">
    <source>
        <dbReference type="EMBL" id="MBX71319.1"/>
    </source>
</evidence>
<dbReference type="AlphaFoldDB" id="A0A2P2QWD8"/>
<proteinExistence type="predicted"/>
<name>A0A2P2QWD8_RHIMU</name>
<keyword evidence="1" id="KW-0472">Membrane</keyword>
<evidence type="ECO:0000256" key="1">
    <source>
        <dbReference type="SAM" id="Phobius"/>
    </source>
</evidence>
<protein>
    <submittedName>
        <fullName evidence="2">Uncharacterized protein</fullName>
    </submittedName>
</protein>
<keyword evidence="1" id="KW-0812">Transmembrane</keyword>